<dbReference type="PROSITE" id="PS00759">
    <property type="entry name" value="ARGE_DAPE_CPG2_2"/>
    <property type="match status" value="1"/>
</dbReference>
<keyword evidence="8" id="KW-0472">Membrane</keyword>
<evidence type="ECO:0000256" key="8">
    <source>
        <dbReference type="SAM" id="Phobius"/>
    </source>
</evidence>
<dbReference type="EMBL" id="MU006219">
    <property type="protein sequence ID" value="KAF2830316.1"/>
    <property type="molecule type" value="Genomic_DNA"/>
</dbReference>
<comment type="similarity">
    <text evidence="1">Belongs to the peptidase M20A family.</text>
</comment>
<evidence type="ECO:0000256" key="5">
    <source>
        <dbReference type="ARBA" id="ARBA00022833"/>
    </source>
</evidence>
<dbReference type="GO" id="GO:0046872">
    <property type="term" value="F:metal ion binding"/>
    <property type="evidence" value="ECO:0007669"/>
    <property type="project" value="UniProtKB-KW"/>
</dbReference>
<dbReference type="Pfam" id="PF07687">
    <property type="entry name" value="M20_dimer"/>
    <property type="match status" value="1"/>
</dbReference>
<dbReference type="Proteomes" id="UP000799424">
    <property type="component" value="Unassembled WGS sequence"/>
</dbReference>
<evidence type="ECO:0000256" key="6">
    <source>
        <dbReference type="PIRSR" id="PIRSR037217-1"/>
    </source>
</evidence>
<feature type="binding site" evidence="7">
    <location>
        <position position="173"/>
    </location>
    <ligand>
        <name>Zn(2+)</name>
        <dbReference type="ChEBI" id="CHEBI:29105"/>
        <label>2</label>
    </ligand>
</feature>
<dbReference type="InterPro" id="IPR011650">
    <property type="entry name" value="Peptidase_M20_dimer"/>
</dbReference>
<dbReference type="InterPro" id="IPR002933">
    <property type="entry name" value="Peptidase_M20"/>
</dbReference>
<dbReference type="Gene3D" id="3.40.630.10">
    <property type="entry name" value="Zn peptidases"/>
    <property type="match status" value="1"/>
</dbReference>
<proteinExistence type="inferred from homology"/>
<feature type="active site" description="Proton acceptor" evidence="6">
    <location>
        <position position="242"/>
    </location>
</feature>
<feature type="binding site" evidence="7">
    <location>
        <position position="243"/>
    </location>
    <ligand>
        <name>Zn(2+)</name>
        <dbReference type="ChEBI" id="CHEBI:29105"/>
        <label>1</label>
    </ligand>
</feature>
<evidence type="ECO:0000259" key="9">
    <source>
        <dbReference type="Pfam" id="PF07687"/>
    </source>
</evidence>
<dbReference type="InterPro" id="IPR036264">
    <property type="entry name" value="Bact_exopeptidase_dim_dom"/>
</dbReference>
<keyword evidence="5 7" id="KW-0862">Zinc</keyword>
<dbReference type="GO" id="GO:0004181">
    <property type="term" value="F:metallocarboxypeptidase activity"/>
    <property type="evidence" value="ECO:0007669"/>
    <property type="project" value="InterPro"/>
</dbReference>
<dbReference type="InterPro" id="IPR001261">
    <property type="entry name" value="ArgE/DapE_CS"/>
</dbReference>
<dbReference type="SUPFAM" id="SSF53187">
    <property type="entry name" value="Zn-dependent exopeptidases"/>
    <property type="match status" value="1"/>
</dbReference>
<dbReference type="GO" id="GO:0000328">
    <property type="term" value="C:fungal-type vacuole lumen"/>
    <property type="evidence" value="ECO:0007669"/>
    <property type="project" value="TreeGrafter"/>
</dbReference>
<keyword evidence="8" id="KW-1133">Transmembrane helix</keyword>
<evidence type="ECO:0000313" key="10">
    <source>
        <dbReference type="EMBL" id="KAF2830316.1"/>
    </source>
</evidence>
<feature type="transmembrane region" description="Helical" evidence="8">
    <location>
        <begin position="25"/>
        <end position="43"/>
    </location>
</feature>
<dbReference type="AlphaFoldDB" id="A0A6A7AAS8"/>
<dbReference type="PANTHER" id="PTHR45962:SF1">
    <property type="entry name" value="N-FATTY-ACYL-AMINO ACID SYNTHASE_HYDROLASE PM20D1"/>
    <property type="match status" value="1"/>
</dbReference>
<dbReference type="PIRSF" id="PIRSF037217">
    <property type="entry name" value="Carboxypeptidase_S"/>
    <property type="match status" value="1"/>
</dbReference>
<reference evidence="10" key="1">
    <citation type="journal article" date="2020" name="Stud. Mycol.">
        <title>101 Dothideomycetes genomes: a test case for predicting lifestyles and emergence of pathogens.</title>
        <authorList>
            <person name="Haridas S."/>
            <person name="Albert R."/>
            <person name="Binder M."/>
            <person name="Bloem J."/>
            <person name="Labutti K."/>
            <person name="Salamov A."/>
            <person name="Andreopoulos B."/>
            <person name="Baker S."/>
            <person name="Barry K."/>
            <person name="Bills G."/>
            <person name="Bluhm B."/>
            <person name="Cannon C."/>
            <person name="Castanera R."/>
            <person name="Culley D."/>
            <person name="Daum C."/>
            <person name="Ezra D."/>
            <person name="Gonzalez J."/>
            <person name="Henrissat B."/>
            <person name="Kuo A."/>
            <person name="Liang C."/>
            <person name="Lipzen A."/>
            <person name="Lutzoni F."/>
            <person name="Magnuson J."/>
            <person name="Mondo S."/>
            <person name="Nolan M."/>
            <person name="Ohm R."/>
            <person name="Pangilinan J."/>
            <person name="Park H.-J."/>
            <person name="Ramirez L."/>
            <person name="Alfaro M."/>
            <person name="Sun H."/>
            <person name="Tritt A."/>
            <person name="Yoshinaga Y."/>
            <person name="Zwiers L.-H."/>
            <person name="Turgeon B."/>
            <person name="Goodwin S."/>
            <person name="Spatafora J."/>
            <person name="Crous P."/>
            <person name="Grigoriev I."/>
        </authorList>
    </citation>
    <scope>NUCLEOTIDE SEQUENCE</scope>
    <source>
        <strain evidence="10">CBS 113818</strain>
    </source>
</reference>
<keyword evidence="11" id="KW-1185">Reference proteome</keyword>
<feature type="binding site" evidence="7">
    <location>
        <position position="271"/>
    </location>
    <ligand>
        <name>Zn(2+)</name>
        <dbReference type="ChEBI" id="CHEBI:29105"/>
        <label>2</label>
    </ligand>
</feature>
<keyword evidence="4" id="KW-0378">Hydrolase</keyword>
<sequence>MAKNWGKQTPVPIPRLHRGIRQSPLVGLGLFLLAFWFLLRHYIIVLSAPQWIIDLTPITPSAARCPQVAPLLPSRTSKELHDMEIYLESNAFQALAVQRLAGAVQIPTESFDDMGKIGDDARWDIFFQFSQYLEKTFPLVHASLQLEKVNEHGLLYTWHGTDKKLKPNLLMAHQDVVPVPDSTVESWTYPPFSGHFDGKFVWGRGASDCKNQLIGILSAVEALIEADFKPKRTLILSFGFDEEISGREGAQSLAEFLLQRYGHGAIAAIVDEGAVNVESWGMNFALPGVAEKGYVDVDIVVRMPGGHSSIPPLHNGIGVASELITVIEANPYEPYLYDENPYLGLLECGAEHAPHFPPKLKHLLNKHASRSTCSKNSKTDHLALEAAKAGPGVKYLFTSSVAVDIIHGGVKNNALPERTQITVNHRINVGSSSAVIRAHISALAADVARKYNLTLHAFNGTESPSSITLSHRDTLLEPAPVTPTAVHGTTPFSILAGTTRALYGKELLVSAGIMTGNTDTRYYWGLSEHIFRYGPGWDREQDGLGQIHTVNERVGVRSHVDTVRWMGGWIRNVDEAEF</sequence>
<evidence type="ECO:0000256" key="4">
    <source>
        <dbReference type="ARBA" id="ARBA00022801"/>
    </source>
</evidence>
<dbReference type="OrthoDB" id="3064516at2759"/>
<gene>
    <name evidence="10" type="ORF">CC86DRAFT_159829</name>
</gene>
<dbReference type="InterPro" id="IPR017141">
    <property type="entry name" value="Pept_M20_carboxypep"/>
</dbReference>
<evidence type="ECO:0000256" key="2">
    <source>
        <dbReference type="ARBA" id="ARBA00022670"/>
    </source>
</evidence>
<feature type="active site" evidence="6">
    <location>
        <position position="175"/>
    </location>
</feature>
<feature type="binding site" evidence="7">
    <location>
        <position position="208"/>
    </location>
    <ligand>
        <name>Zn(2+)</name>
        <dbReference type="ChEBI" id="CHEBI:29105"/>
        <label>2</label>
    </ligand>
</feature>
<organism evidence="10 11">
    <name type="scientific">Ophiobolus disseminans</name>
    <dbReference type="NCBI Taxonomy" id="1469910"/>
    <lineage>
        <taxon>Eukaryota</taxon>
        <taxon>Fungi</taxon>
        <taxon>Dikarya</taxon>
        <taxon>Ascomycota</taxon>
        <taxon>Pezizomycotina</taxon>
        <taxon>Dothideomycetes</taxon>
        <taxon>Pleosporomycetidae</taxon>
        <taxon>Pleosporales</taxon>
        <taxon>Pleosporineae</taxon>
        <taxon>Phaeosphaeriaceae</taxon>
        <taxon>Ophiobolus</taxon>
    </lineage>
</organism>
<keyword evidence="3 7" id="KW-0479">Metal-binding</keyword>
<dbReference type="Pfam" id="PF01546">
    <property type="entry name" value="Peptidase_M20"/>
    <property type="match status" value="1"/>
</dbReference>
<keyword evidence="10" id="KW-0121">Carboxypeptidase</keyword>
<evidence type="ECO:0000256" key="7">
    <source>
        <dbReference type="PIRSR" id="PIRSR037217-2"/>
    </source>
</evidence>
<evidence type="ECO:0000256" key="3">
    <source>
        <dbReference type="ARBA" id="ARBA00022723"/>
    </source>
</evidence>
<dbReference type="Gene3D" id="3.30.70.360">
    <property type="match status" value="1"/>
</dbReference>
<feature type="binding site" evidence="7">
    <location>
        <position position="548"/>
    </location>
    <ligand>
        <name>Zn(2+)</name>
        <dbReference type="ChEBI" id="CHEBI:29105"/>
        <label>1</label>
    </ligand>
</feature>
<protein>
    <submittedName>
        <fullName evidence="10">Vacuolar carboxypeptidase-like protein Cps1</fullName>
    </submittedName>
</protein>
<evidence type="ECO:0000313" key="11">
    <source>
        <dbReference type="Proteomes" id="UP000799424"/>
    </source>
</evidence>
<feature type="domain" description="Peptidase M20 dimerisation" evidence="9">
    <location>
        <begin position="289"/>
        <end position="451"/>
    </location>
</feature>
<dbReference type="GO" id="GO:0051603">
    <property type="term" value="P:proteolysis involved in protein catabolic process"/>
    <property type="evidence" value="ECO:0007669"/>
    <property type="project" value="TreeGrafter"/>
</dbReference>
<evidence type="ECO:0000256" key="1">
    <source>
        <dbReference type="ARBA" id="ARBA00006247"/>
    </source>
</evidence>
<keyword evidence="2" id="KW-0645">Protease</keyword>
<accession>A0A6A7AAS8</accession>
<name>A0A6A7AAS8_9PLEO</name>
<keyword evidence="8" id="KW-0812">Transmembrane</keyword>
<dbReference type="CDD" id="cd05674">
    <property type="entry name" value="M20_yscS"/>
    <property type="match status" value="1"/>
</dbReference>
<dbReference type="InterPro" id="IPR047177">
    <property type="entry name" value="Pept_M20A"/>
</dbReference>
<dbReference type="SUPFAM" id="SSF55031">
    <property type="entry name" value="Bacterial exopeptidase dimerisation domain"/>
    <property type="match status" value="1"/>
</dbReference>
<dbReference type="PANTHER" id="PTHR45962">
    <property type="entry name" value="N-FATTY-ACYL-AMINO ACID SYNTHASE/HYDROLASE PM20D1"/>
    <property type="match status" value="1"/>
</dbReference>
<dbReference type="FunFam" id="3.40.630.10:FF:000085">
    <property type="entry name" value="Gly-Xaa carboxypeptidase"/>
    <property type="match status" value="1"/>
</dbReference>
<feature type="binding site" evidence="7">
    <location>
        <position position="208"/>
    </location>
    <ligand>
        <name>Zn(2+)</name>
        <dbReference type="ChEBI" id="CHEBI:29105"/>
        <label>1</label>
    </ligand>
</feature>